<dbReference type="RefSeq" id="WP_197310426.1">
    <property type="nucleotide sequence ID" value="NZ_JADZLT010000042.1"/>
</dbReference>
<sequence>MTSLQASEPGGGNWISRLSTIARMIAQRLRRLAGTPLLAIALATLACSLLFRLAPGLDLWISGLFYVEGVGFPLRSVKALDVLRDVGSVLPVLTGSLGALGLLLYVAFPRRPLCGAAPRLLLLLAVMQVLGPGLLVNAITKPLFERPRPNQIVEFGGSHTYVPVWEIGEACTVRCASFLSGEAAGAATLLTLVLLVPPLWRGPAAWALGGLAAAVSVNRVLFGAHFASDVLISFGIVSMLVLVAHRALALAPPPRFSDAAIERTLRNAGLALRRLIRAGRDRAAARLAEAVRALPRTWPRLRA</sequence>
<evidence type="ECO:0000313" key="3">
    <source>
        <dbReference type="EMBL" id="MBH0237332.1"/>
    </source>
</evidence>
<dbReference type="AlphaFoldDB" id="A0A931HYY3"/>
<dbReference type="Gene3D" id="1.20.144.10">
    <property type="entry name" value="Phosphatidic acid phosphatase type 2/haloperoxidase"/>
    <property type="match status" value="1"/>
</dbReference>
<proteinExistence type="predicted"/>
<dbReference type="SMART" id="SM00014">
    <property type="entry name" value="acidPPc"/>
    <property type="match status" value="1"/>
</dbReference>
<dbReference type="Proteomes" id="UP000631694">
    <property type="component" value="Unassembled WGS sequence"/>
</dbReference>
<name>A0A931HYY3_9HYPH</name>
<evidence type="ECO:0000313" key="4">
    <source>
        <dbReference type="Proteomes" id="UP000631694"/>
    </source>
</evidence>
<comment type="caution">
    <text evidence="3">The sequence shown here is derived from an EMBL/GenBank/DDBJ whole genome shotgun (WGS) entry which is preliminary data.</text>
</comment>
<keyword evidence="1" id="KW-0812">Transmembrane</keyword>
<gene>
    <name evidence="3" type="ORF">I5731_05810</name>
</gene>
<feature type="transmembrane region" description="Helical" evidence="1">
    <location>
        <begin position="220"/>
        <end position="243"/>
    </location>
</feature>
<keyword evidence="4" id="KW-1185">Reference proteome</keyword>
<accession>A0A931HYY3</accession>
<feature type="transmembrane region" description="Helical" evidence="1">
    <location>
        <begin position="120"/>
        <end position="139"/>
    </location>
</feature>
<reference evidence="3" key="1">
    <citation type="submission" date="2020-12" db="EMBL/GenBank/DDBJ databases">
        <title>Methylobrevis albus sp. nov., isolated from fresh water lack sediment.</title>
        <authorList>
            <person name="Zou Q."/>
        </authorList>
    </citation>
    <scope>NUCLEOTIDE SEQUENCE</scope>
    <source>
        <strain evidence="3">L22</strain>
    </source>
</reference>
<dbReference type="InterPro" id="IPR000326">
    <property type="entry name" value="PAP2/HPO"/>
</dbReference>
<evidence type="ECO:0000256" key="1">
    <source>
        <dbReference type="SAM" id="Phobius"/>
    </source>
</evidence>
<keyword evidence="1" id="KW-1133">Transmembrane helix</keyword>
<dbReference type="EMBL" id="JADZLT010000042">
    <property type="protein sequence ID" value="MBH0237332.1"/>
    <property type="molecule type" value="Genomic_DNA"/>
</dbReference>
<dbReference type="SUPFAM" id="SSF48317">
    <property type="entry name" value="Acid phosphatase/Vanadium-dependent haloperoxidase"/>
    <property type="match status" value="1"/>
</dbReference>
<dbReference type="InterPro" id="IPR036938">
    <property type="entry name" value="PAP2/HPO_sf"/>
</dbReference>
<feature type="domain" description="Phosphatidic acid phosphatase type 2/haloperoxidase" evidence="2">
    <location>
        <begin position="120"/>
        <end position="245"/>
    </location>
</feature>
<protein>
    <submittedName>
        <fullName evidence="3">Phosphatase PAP2 family protein</fullName>
    </submittedName>
</protein>
<feature type="transmembrane region" description="Helical" evidence="1">
    <location>
        <begin position="89"/>
        <end position="108"/>
    </location>
</feature>
<dbReference type="Pfam" id="PF01569">
    <property type="entry name" value="PAP2"/>
    <property type="match status" value="1"/>
</dbReference>
<organism evidence="3 4">
    <name type="scientific">Methylobrevis albus</name>
    <dbReference type="NCBI Taxonomy" id="2793297"/>
    <lineage>
        <taxon>Bacteria</taxon>
        <taxon>Pseudomonadati</taxon>
        <taxon>Pseudomonadota</taxon>
        <taxon>Alphaproteobacteria</taxon>
        <taxon>Hyphomicrobiales</taxon>
        <taxon>Pleomorphomonadaceae</taxon>
        <taxon>Methylobrevis</taxon>
    </lineage>
</organism>
<keyword evidence="1" id="KW-0472">Membrane</keyword>
<feature type="transmembrane region" description="Helical" evidence="1">
    <location>
        <begin position="32"/>
        <end position="53"/>
    </location>
</feature>
<evidence type="ECO:0000259" key="2">
    <source>
        <dbReference type="SMART" id="SM00014"/>
    </source>
</evidence>